<name>A0A6J6A0B0_9ZZZZ</name>
<sequence>MGTRAVGGLADETLVHGNVAPSEEDLPLYARVQLHKLLQLATTLGILRHETDSDRVEALGRQFEVEDSAQEGVWNLNEDSGSVAAVYVGALAAAVLEIVERFERLLNNPMGRDVVKFRDHRDAASVMLVGRVVEALRPWSRIEGHR</sequence>
<dbReference type="EMBL" id="CAESAN010000132">
    <property type="protein sequence ID" value="CAB4346487.1"/>
    <property type="molecule type" value="Genomic_DNA"/>
</dbReference>
<dbReference type="AlphaFoldDB" id="A0A6J6A0B0"/>
<proteinExistence type="predicted"/>
<gene>
    <name evidence="1" type="ORF">UFOPK3547_01371</name>
</gene>
<accession>A0A6J6A0B0</accession>
<evidence type="ECO:0000313" key="1">
    <source>
        <dbReference type="EMBL" id="CAB4346487.1"/>
    </source>
</evidence>
<organism evidence="1">
    <name type="scientific">freshwater metagenome</name>
    <dbReference type="NCBI Taxonomy" id="449393"/>
    <lineage>
        <taxon>unclassified sequences</taxon>
        <taxon>metagenomes</taxon>
        <taxon>ecological metagenomes</taxon>
    </lineage>
</organism>
<protein>
    <submittedName>
        <fullName evidence="1">Unannotated protein</fullName>
    </submittedName>
</protein>
<reference evidence="1" key="1">
    <citation type="submission" date="2020-05" db="EMBL/GenBank/DDBJ databases">
        <authorList>
            <person name="Chiriac C."/>
            <person name="Salcher M."/>
            <person name="Ghai R."/>
            <person name="Kavagutti S V."/>
        </authorList>
    </citation>
    <scope>NUCLEOTIDE SEQUENCE</scope>
</reference>